<dbReference type="Pfam" id="PF00389">
    <property type="entry name" value="2-Hacid_dh"/>
    <property type="match status" value="1"/>
</dbReference>
<keyword evidence="3" id="KW-0520">NAD</keyword>
<name>A0A375J817_9BURK</name>
<evidence type="ECO:0000313" key="8">
    <source>
        <dbReference type="Proteomes" id="UP000256805"/>
    </source>
</evidence>
<dbReference type="RefSeq" id="WP_116385033.1">
    <property type="nucleotide sequence ID" value="NZ_LS483234.1"/>
</dbReference>
<dbReference type="CDD" id="cd12173">
    <property type="entry name" value="PGDH_4"/>
    <property type="match status" value="1"/>
</dbReference>
<dbReference type="PANTHER" id="PTHR42789">
    <property type="entry name" value="D-ISOMER SPECIFIC 2-HYDROXYACID DEHYDROGENASE FAMILY PROTEIN (AFU_ORTHOLOGUE AFUA_6G10090)"/>
    <property type="match status" value="1"/>
</dbReference>
<protein>
    <submittedName>
        <fullName evidence="7">3-phosphoglycerate dehydrogenase</fullName>
    </submittedName>
</protein>
<dbReference type="PANTHER" id="PTHR42789:SF1">
    <property type="entry name" value="D-ISOMER SPECIFIC 2-HYDROXYACID DEHYDROGENASE FAMILY PROTEIN (AFU_ORTHOLOGUE AFUA_6G10090)"/>
    <property type="match status" value="1"/>
</dbReference>
<evidence type="ECO:0000256" key="4">
    <source>
        <dbReference type="RuleBase" id="RU003719"/>
    </source>
</evidence>
<dbReference type="InterPro" id="IPR006140">
    <property type="entry name" value="D-isomer_DH_NAD-bd"/>
</dbReference>
<evidence type="ECO:0000259" key="6">
    <source>
        <dbReference type="Pfam" id="PF02826"/>
    </source>
</evidence>
<evidence type="ECO:0000256" key="3">
    <source>
        <dbReference type="ARBA" id="ARBA00023027"/>
    </source>
</evidence>
<dbReference type="InterPro" id="IPR050857">
    <property type="entry name" value="D-2-hydroxyacid_DH"/>
</dbReference>
<gene>
    <name evidence="7" type="ORF">CBM2634_B140105</name>
</gene>
<comment type="similarity">
    <text evidence="1 4">Belongs to the D-isomer specific 2-hydroxyacid dehydrogenase family.</text>
</comment>
<dbReference type="AlphaFoldDB" id="A0A375J817"/>
<keyword evidence="2 4" id="KW-0560">Oxidoreductase</keyword>
<dbReference type="Gene3D" id="3.40.50.720">
    <property type="entry name" value="NAD(P)-binding Rossmann-like Domain"/>
    <property type="match status" value="2"/>
</dbReference>
<accession>A0A375J817</accession>
<dbReference type="InterPro" id="IPR029753">
    <property type="entry name" value="D-isomer_DH_CS"/>
</dbReference>
<dbReference type="PROSITE" id="PS00670">
    <property type="entry name" value="D_2_HYDROXYACID_DH_2"/>
    <property type="match status" value="1"/>
</dbReference>
<evidence type="ECO:0000259" key="5">
    <source>
        <dbReference type="Pfam" id="PF00389"/>
    </source>
</evidence>
<proteinExistence type="inferred from homology"/>
<dbReference type="GO" id="GO:0051287">
    <property type="term" value="F:NAD binding"/>
    <property type="evidence" value="ECO:0007669"/>
    <property type="project" value="InterPro"/>
</dbReference>
<dbReference type="SUPFAM" id="SSF51735">
    <property type="entry name" value="NAD(P)-binding Rossmann-fold domains"/>
    <property type="match status" value="1"/>
</dbReference>
<reference evidence="7 8" key="1">
    <citation type="submission" date="2018-01" db="EMBL/GenBank/DDBJ databases">
        <authorList>
            <person name="Gaut B.S."/>
            <person name="Morton B.R."/>
            <person name="Clegg M.T."/>
            <person name="Duvall M.R."/>
        </authorList>
    </citation>
    <scope>NUCLEOTIDE SEQUENCE [LARGE SCALE GENOMIC DNA]</scope>
    <source>
        <strain evidence="7">Cupriavidus taiwanensis cmp 52</strain>
    </source>
</reference>
<feature type="domain" description="D-isomer specific 2-hydroxyacid dehydrogenase catalytic" evidence="5">
    <location>
        <begin position="9"/>
        <end position="307"/>
    </location>
</feature>
<dbReference type="FunFam" id="3.40.50.720:FF:000203">
    <property type="entry name" value="D-3-phosphoglycerate dehydrogenase (SerA)"/>
    <property type="match status" value="1"/>
</dbReference>
<dbReference type="SUPFAM" id="SSF52283">
    <property type="entry name" value="Formate/glycerate dehydrogenase catalytic domain-like"/>
    <property type="match status" value="1"/>
</dbReference>
<evidence type="ECO:0000256" key="2">
    <source>
        <dbReference type="ARBA" id="ARBA00023002"/>
    </source>
</evidence>
<dbReference type="EMBL" id="OVTA01000037">
    <property type="protein sequence ID" value="SPS00093.1"/>
    <property type="molecule type" value="Genomic_DNA"/>
</dbReference>
<dbReference type="GO" id="GO:0016616">
    <property type="term" value="F:oxidoreductase activity, acting on the CH-OH group of donors, NAD or NADP as acceptor"/>
    <property type="evidence" value="ECO:0007669"/>
    <property type="project" value="InterPro"/>
</dbReference>
<dbReference type="InterPro" id="IPR036291">
    <property type="entry name" value="NAD(P)-bd_dom_sf"/>
</dbReference>
<evidence type="ECO:0000256" key="1">
    <source>
        <dbReference type="ARBA" id="ARBA00005854"/>
    </source>
</evidence>
<dbReference type="Proteomes" id="UP000256805">
    <property type="component" value="Unassembled WGS sequence"/>
</dbReference>
<dbReference type="Pfam" id="PF02826">
    <property type="entry name" value="2-Hacid_dh_C"/>
    <property type="match status" value="1"/>
</dbReference>
<organism evidence="7 8">
    <name type="scientific">Cupriavidus taiwanensis</name>
    <dbReference type="NCBI Taxonomy" id="164546"/>
    <lineage>
        <taxon>Bacteria</taxon>
        <taxon>Pseudomonadati</taxon>
        <taxon>Pseudomonadota</taxon>
        <taxon>Betaproteobacteria</taxon>
        <taxon>Burkholderiales</taxon>
        <taxon>Burkholderiaceae</taxon>
        <taxon>Cupriavidus</taxon>
    </lineage>
</organism>
<sequence>MSRPSILVTAADLAPEAVALLHDYEVIFAGKAPQPDELIALARQHDPVGIIVRYGKVGVPIMDAAPALKVISKHGSGIDVIDQQAAAARGIAVKAAVGANAAAVAEHAWALILACAKSVPQLNDRMRAGHWDKATHKTIELSGRTLGVVGLGEIGRRVAAIGRAMGMRVLGFDPFASAAPEGVRLVELAQLWRESDVVSLHCPLTEENRRLLNRDTLASFKDGAILVNTARGGLIDEPALVDAMRSGKLYAAGLDSFETEPLPSPHPFRDVPNLILSPHIGGVSDAAYVNMGLGAARNVLAVLEGSSVA</sequence>
<dbReference type="InterPro" id="IPR006139">
    <property type="entry name" value="D-isomer_2_OHA_DH_cat_dom"/>
</dbReference>
<evidence type="ECO:0000313" key="7">
    <source>
        <dbReference type="EMBL" id="SPS00093.1"/>
    </source>
</evidence>
<feature type="domain" description="D-isomer specific 2-hydroxyacid dehydrogenase NAD-binding" evidence="6">
    <location>
        <begin position="110"/>
        <end position="281"/>
    </location>
</feature>
<dbReference type="PROSITE" id="PS00671">
    <property type="entry name" value="D_2_HYDROXYACID_DH_3"/>
    <property type="match status" value="1"/>
</dbReference>